<name>A0A940P2Q1_9ENTE</name>
<dbReference type="InterPro" id="IPR038765">
    <property type="entry name" value="Papain-like_cys_pep_sf"/>
</dbReference>
<dbReference type="InterPro" id="IPR036366">
    <property type="entry name" value="PGBDSf"/>
</dbReference>
<dbReference type="Pfam" id="PF01471">
    <property type="entry name" value="PG_binding_1"/>
    <property type="match status" value="1"/>
</dbReference>
<dbReference type="AlphaFoldDB" id="A0A940P2Q1"/>
<evidence type="ECO:0000313" key="7">
    <source>
        <dbReference type="Proteomes" id="UP000674938"/>
    </source>
</evidence>
<dbReference type="GO" id="GO:0008234">
    <property type="term" value="F:cysteine-type peptidase activity"/>
    <property type="evidence" value="ECO:0007669"/>
    <property type="project" value="UniProtKB-KW"/>
</dbReference>
<protein>
    <submittedName>
        <fullName evidence="6">Phage holin</fullName>
    </submittedName>
</protein>
<accession>A0A940P2Q1</accession>
<proteinExistence type="inferred from homology"/>
<dbReference type="RefSeq" id="WP_209525248.1">
    <property type="nucleotide sequence ID" value="NZ_JAEEGA010000002.1"/>
</dbReference>
<dbReference type="InterPro" id="IPR036365">
    <property type="entry name" value="PGBD-like_sf"/>
</dbReference>
<gene>
    <name evidence="6" type="ORF">I6N95_04950</name>
</gene>
<dbReference type="Gene3D" id="1.10.101.10">
    <property type="entry name" value="PGBD-like superfamily/PGBD"/>
    <property type="match status" value="1"/>
</dbReference>
<evidence type="ECO:0000256" key="3">
    <source>
        <dbReference type="ARBA" id="ARBA00022801"/>
    </source>
</evidence>
<dbReference type="InterPro" id="IPR008044">
    <property type="entry name" value="Phage_lysin"/>
</dbReference>
<dbReference type="SUPFAM" id="SSF47090">
    <property type="entry name" value="PGBD-like"/>
    <property type="match status" value="1"/>
</dbReference>
<evidence type="ECO:0000313" key="6">
    <source>
        <dbReference type="EMBL" id="MBP1040357.1"/>
    </source>
</evidence>
<evidence type="ECO:0000259" key="5">
    <source>
        <dbReference type="PROSITE" id="PS51935"/>
    </source>
</evidence>
<dbReference type="InterPro" id="IPR000064">
    <property type="entry name" value="NLP_P60_dom"/>
</dbReference>
<dbReference type="Gene3D" id="3.90.1720.10">
    <property type="entry name" value="endopeptidase domain like (from Nostoc punctiforme)"/>
    <property type="match status" value="1"/>
</dbReference>
<dbReference type="Proteomes" id="UP000674938">
    <property type="component" value="Unassembled WGS sequence"/>
</dbReference>
<comment type="similarity">
    <text evidence="1">Belongs to the peptidase C40 family.</text>
</comment>
<evidence type="ECO:0000256" key="1">
    <source>
        <dbReference type="ARBA" id="ARBA00007074"/>
    </source>
</evidence>
<evidence type="ECO:0000256" key="2">
    <source>
        <dbReference type="ARBA" id="ARBA00022670"/>
    </source>
</evidence>
<dbReference type="EMBL" id="JAEEGA010000002">
    <property type="protein sequence ID" value="MBP1040357.1"/>
    <property type="molecule type" value="Genomic_DNA"/>
</dbReference>
<reference evidence="6" key="1">
    <citation type="submission" date="2020-12" db="EMBL/GenBank/DDBJ databases">
        <title>Vagococcus allomyrinae sp. nov. and Enterococcus lavae sp. nov., isolated from the larvae of Allomyrina dichotoma.</title>
        <authorList>
            <person name="Lee S.D."/>
        </authorList>
    </citation>
    <scope>NUCLEOTIDE SEQUENCE</scope>
    <source>
        <strain evidence="6">BWB3-3</strain>
    </source>
</reference>
<dbReference type="SUPFAM" id="SSF54001">
    <property type="entry name" value="Cysteine proteinases"/>
    <property type="match status" value="1"/>
</dbReference>
<dbReference type="PROSITE" id="PS51935">
    <property type="entry name" value="NLPC_P60"/>
    <property type="match status" value="1"/>
</dbReference>
<dbReference type="GO" id="GO:0006508">
    <property type="term" value="P:proteolysis"/>
    <property type="evidence" value="ECO:0007669"/>
    <property type="project" value="UniProtKB-KW"/>
</dbReference>
<organism evidence="6 7">
    <name type="scientific">Vagococcus allomyrinae</name>
    <dbReference type="NCBI Taxonomy" id="2794353"/>
    <lineage>
        <taxon>Bacteria</taxon>
        <taxon>Bacillati</taxon>
        <taxon>Bacillota</taxon>
        <taxon>Bacilli</taxon>
        <taxon>Lactobacillales</taxon>
        <taxon>Enterococcaceae</taxon>
        <taxon>Vagococcus</taxon>
    </lineage>
</organism>
<keyword evidence="4" id="KW-0788">Thiol protease</keyword>
<comment type="caution">
    <text evidence="6">The sequence shown here is derived from an EMBL/GenBank/DDBJ whole genome shotgun (WGS) entry which is preliminary data.</text>
</comment>
<feature type="domain" description="NlpC/P60" evidence="5">
    <location>
        <begin position="1"/>
        <end position="135"/>
    </location>
</feature>
<dbReference type="InterPro" id="IPR002477">
    <property type="entry name" value="Peptidoglycan-bd-like"/>
</dbReference>
<keyword evidence="2" id="KW-0645">Protease</keyword>
<sequence>MSSKEAMIKWFDDRQGRVSYSMERRLGPNSYDCSSAVFYALEAGGFLKVSYPGNTDTLFGLVGTLLKEISRSEVKRGDIFISGDPGNSIGSGGHTGVFKSNGSFTHCSYTHNGIATDTNDAYMGTKLAHRFYRIIGEGENVEVPEGGSQQGQLAIDGQWGNGTARRLQEIFNTAGKDGIISHQYKQPYNQYIYAAQFDTSLIGSNVIFALQQRLATKGYYTGKIDGLCGEANVKALQRALGTTVDGVISPVSDMVKALQRALNANKLPF</sequence>
<dbReference type="Pfam" id="PF05382">
    <property type="entry name" value="Amidase_5"/>
    <property type="match status" value="1"/>
</dbReference>
<evidence type="ECO:0000256" key="4">
    <source>
        <dbReference type="ARBA" id="ARBA00022807"/>
    </source>
</evidence>
<keyword evidence="7" id="KW-1185">Reference proteome</keyword>
<keyword evidence="3" id="KW-0378">Hydrolase</keyword>